<reference evidence="1" key="1">
    <citation type="journal article" date="2014" name="Front. Microbiol.">
        <title>High frequency of phylogenetically diverse reductive dehalogenase-homologous genes in deep subseafloor sedimentary metagenomes.</title>
        <authorList>
            <person name="Kawai M."/>
            <person name="Futagami T."/>
            <person name="Toyoda A."/>
            <person name="Takaki Y."/>
            <person name="Nishi S."/>
            <person name="Hori S."/>
            <person name="Arai W."/>
            <person name="Tsubouchi T."/>
            <person name="Morono Y."/>
            <person name="Uchiyama I."/>
            <person name="Ito T."/>
            <person name="Fujiyama A."/>
            <person name="Inagaki F."/>
            <person name="Takami H."/>
        </authorList>
    </citation>
    <scope>NUCLEOTIDE SEQUENCE</scope>
    <source>
        <strain evidence="1">Expedition CK06-06</strain>
    </source>
</reference>
<accession>X1ITA4</accession>
<proteinExistence type="predicted"/>
<dbReference type="EMBL" id="BARU01027007">
    <property type="protein sequence ID" value="GAH69344.1"/>
    <property type="molecule type" value="Genomic_DNA"/>
</dbReference>
<gene>
    <name evidence="1" type="ORF">S03H2_43313</name>
</gene>
<name>X1ITA4_9ZZZZ</name>
<comment type="caution">
    <text evidence="1">The sequence shown here is derived from an EMBL/GenBank/DDBJ whole genome shotgun (WGS) entry which is preliminary data.</text>
</comment>
<protein>
    <submittedName>
        <fullName evidence="1">Uncharacterized protein</fullName>
    </submittedName>
</protein>
<feature type="non-terminal residue" evidence="1">
    <location>
        <position position="1"/>
    </location>
</feature>
<evidence type="ECO:0000313" key="1">
    <source>
        <dbReference type="EMBL" id="GAH69344.1"/>
    </source>
</evidence>
<sequence length="129" mass="14422">HTPKEGLSSEQQTPLLTGDFIWTINPKDAGALRNQLTCYHVSDLRNPVWSSGKERRFGLGPYLVVGDKMFLLNDDSELFMYNFNTSSVSLLASHKILEEGTDAWGPLALADGFLLMRDSRNLVCLYVGK</sequence>
<organism evidence="1">
    <name type="scientific">marine sediment metagenome</name>
    <dbReference type="NCBI Taxonomy" id="412755"/>
    <lineage>
        <taxon>unclassified sequences</taxon>
        <taxon>metagenomes</taxon>
        <taxon>ecological metagenomes</taxon>
    </lineage>
</organism>
<dbReference type="AlphaFoldDB" id="X1ITA4"/>